<dbReference type="EMBL" id="BGPR01001971">
    <property type="protein sequence ID" value="GBM65292.1"/>
    <property type="molecule type" value="Genomic_DNA"/>
</dbReference>
<protein>
    <submittedName>
        <fullName evidence="1">Uncharacterized protein</fullName>
    </submittedName>
</protein>
<accession>A0A4Y2HIX6</accession>
<dbReference type="AlphaFoldDB" id="A0A4Y2HIX6"/>
<gene>
    <name evidence="1" type="ORF">AVEN_61623_1</name>
</gene>
<sequence>METFCCSCKIVSPNTQLNHVWYKNHMDFMYYANEDGTSYLFTRDYYYKKGVSAGLFDKAKGLWPNLTLTSIARSCSFTANVSVRQNQLQGCIVNVFLKARILHGRPS</sequence>
<evidence type="ECO:0000313" key="2">
    <source>
        <dbReference type="Proteomes" id="UP000499080"/>
    </source>
</evidence>
<comment type="caution">
    <text evidence="1">The sequence shown here is derived from an EMBL/GenBank/DDBJ whole genome shotgun (WGS) entry which is preliminary data.</text>
</comment>
<proteinExistence type="predicted"/>
<name>A0A4Y2HIX6_ARAVE</name>
<keyword evidence="2" id="KW-1185">Reference proteome</keyword>
<dbReference type="Proteomes" id="UP000499080">
    <property type="component" value="Unassembled WGS sequence"/>
</dbReference>
<reference evidence="1 2" key="1">
    <citation type="journal article" date="2019" name="Sci. Rep.">
        <title>Orb-weaving spider Araneus ventricosus genome elucidates the spidroin gene catalogue.</title>
        <authorList>
            <person name="Kono N."/>
            <person name="Nakamura H."/>
            <person name="Ohtoshi R."/>
            <person name="Moran D.A.P."/>
            <person name="Shinohara A."/>
            <person name="Yoshida Y."/>
            <person name="Fujiwara M."/>
            <person name="Mori M."/>
            <person name="Tomita M."/>
            <person name="Arakawa K."/>
        </authorList>
    </citation>
    <scope>NUCLEOTIDE SEQUENCE [LARGE SCALE GENOMIC DNA]</scope>
</reference>
<organism evidence="1 2">
    <name type="scientific">Araneus ventricosus</name>
    <name type="common">Orbweaver spider</name>
    <name type="synonym">Epeira ventricosa</name>
    <dbReference type="NCBI Taxonomy" id="182803"/>
    <lineage>
        <taxon>Eukaryota</taxon>
        <taxon>Metazoa</taxon>
        <taxon>Ecdysozoa</taxon>
        <taxon>Arthropoda</taxon>
        <taxon>Chelicerata</taxon>
        <taxon>Arachnida</taxon>
        <taxon>Araneae</taxon>
        <taxon>Araneomorphae</taxon>
        <taxon>Entelegynae</taxon>
        <taxon>Araneoidea</taxon>
        <taxon>Araneidae</taxon>
        <taxon>Araneus</taxon>
    </lineage>
</organism>
<evidence type="ECO:0000313" key="1">
    <source>
        <dbReference type="EMBL" id="GBM65292.1"/>
    </source>
</evidence>